<dbReference type="InterPro" id="IPR047057">
    <property type="entry name" value="MerR_fam"/>
</dbReference>
<name>A0A1V6CCP2_UNCT6</name>
<dbReference type="Proteomes" id="UP000485562">
    <property type="component" value="Unassembled WGS sequence"/>
</dbReference>
<dbReference type="InterPro" id="IPR000551">
    <property type="entry name" value="MerR-type_HTH_dom"/>
</dbReference>
<dbReference type="PANTHER" id="PTHR30204:SF15">
    <property type="entry name" value="BLL5018 PROTEIN"/>
    <property type="match status" value="1"/>
</dbReference>
<comment type="caution">
    <text evidence="3">The sequence shown here is derived from an EMBL/GenBank/DDBJ whole genome shotgun (WGS) entry which is preliminary data.</text>
</comment>
<feature type="domain" description="HTH merR-type" evidence="2">
    <location>
        <begin position="7"/>
        <end position="77"/>
    </location>
</feature>
<evidence type="ECO:0000256" key="1">
    <source>
        <dbReference type="ARBA" id="ARBA00023125"/>
    </source>
</evidence>
<dbReference type="InterPro" id="IPR009061">
    <property type="entry name" value="DNA-bd_dom_put_sf"/>
</dbReference>
<protein>
    <submittedName>
        <fullName evidence="3">HTH-type transcriptional repressor YcgE</fullName>
    </submittedName>
</protein>
<dbReference type="Gene3D" id="1.10.1660.10">
    <property type="match status" value="1"/>
</dbReference>
<reference evidence="3" key="1">
    <citation type="submission" date="2017-02" db="EMBL/GenBank/DDBJ databases">
        <title>Delving into the versatile metabolic prowess of the omnipresent phylum Bacteroidetes.</title>
        <authorList>
            <person name="Nobu M.K."/>
            <person name="Mei R."/>
            <person name="Narihiro T."/>
            <person name="Kuroda K."/>
            <person name="Liu W.-T."/>
        </authorList>
    </citation>
    <scope>NUCLEOTIDE SEQUENCE</scope>
    <source>
        <strain evidence="3">ADurb.Bin131</strain>
    </source>
</reference>
<dbReference type="PROSITE" id="PS50937">
    <property type="entry name" value="HTH_MERR_2"/>
    <property type="match status" value="1"/>
</dbReference>
<evidence type="ECO:0000259" key="2">
    <source>
        <dbReference type="PROSITE" id="PS50937"/>
    </source>
</evidence>
<dbReference type="GO" id="GO:0003677">
    <property type="term" value="F:DNA binding"/>
    <property type="evidence" value="ECO:0007669"/>
    <property type="project" value="UniProtKB-KW"/>
</dbReference>
<dbReference type="GO" id="GO:0003700">
    <property type="term" value="F:DNA-binding transcription factor activity"/>
    <property type="evidence" value="ECO:0007669"/>
    <property type="project" value="InterPro"/>
</dbReference>
<proteinExistence type="predicted"/>
<accession>A0A1V6CCP2</accession>
<keyword evidence="1" id="KW-0238">DNA-binding</keyword>
<dbReference type="AlphaFoldDB" id="A0A1V6CCP2"/>
<dbReference type="SUPFAM" id="SSF46955">
    <property type="entry name" value="Putative DNA-binding domain"/>
    <property type="match status" value="1"/>
</dbReference>
<gene>
    <name evidence="3" type="primary">ycgE</name>
    <name evidence="3" type="ORF">BWX89_00424</name>
</gene>
<dbReference type="PANTHER" id="PTHR30204">
    <property type="entry name" value="REDOX-CYCLING DRUG-SENSING TRANSCRIPTIONAL ACTIVATOR SOXR"/>
    <property type="match status" value="1"/>
</dbReference>
<evidence type="ECO:0000313" key="3">
    <source>
        <dbReference type="EMBL" id="OQB74661.1"/>
    </source>
</evidence>
<dbReference type="EMBL" id="MWDQ01000034">
    <property type="protein sequence ID" value="OQB74661.1"/>
    <property type="molecule type" value="Genomic_DNA"/>
</dbReference>
<dbReference type="Pfam" id="PF13411">
    <property type="entry name" value="MerR_1"/>
    <property type="match status" value="1"/>
</dbReference>
<organism evidence="3">
    <name type="scientific">candidate division TA06 bacterium ADurb.Bin131</name>
    <dbReference type="NCBI Taxonomy" id="1852827"/>
    <lineage>
        <taxon>Bacteria</taxon>
        <taxon>Bacteria division TA06</taxon>
    </lineage>
</organism>
<sequence>MNNNTHFYSISKVSEITGISPHILRYWEKHFSFLKIQRDPAGRRIYSDRDIEKIKNIKEMLYNEGYRIKGVKKKFRTDYNKKKEKHTSGDFLKKILRMIKEIEKCLP</sequence>
<dbReference type="SMART" id="SM00422">
    <property type="entry name" value="HTH_MERR"/>
    <property type="match status" value="1"/>
</dbReference>